<dbReference type="AlphaFoldDB" id="A0A2P2QSN9"/>
<reference evidence="1" key="1">
    <citation type="submission" date="2018-02" db="EMBL/GenBank/DDBJ databases">
        <title>Rhizophora mucronata_Transcriptome.</title>
        <authorList>
            <person name="Meera S.P."/>
            <person name="Sreeshan A."/>
            <person name="Augustine A."/>
        </authorList>
    </citation>
    <scope>NUCLEOTIDE SEQUENCE</scope>
    <source>
        <tissue evidence="1">Leaf</tissue>
    </source>
</reference>
<protein>
    <submittedName>
        <fullName evidence="1">Uncharacterized protein</fullName>
    </submittedName>
</protein>
<organism evidence="1">
    <name type="scientific">Rhizophora mucronata</name>
    <name type="common">Asiatic mangrove</name>
    <dbReference type="NCBI Taxonomy" id="61149"/>
    <lineage>
        <taxon>Eukaryota</taxon>
        <taxon>Viridiplantae</taxon>
        <taxon>Streptophyta</taxon>
        <taxon>Embryophyta</taxon>
        <taxon>Tracheophyta</taxon>
        <taxon>Spermatophyta</taxon>
        <taxon>Magnoliopsida</taxon>
        <taxon>eudicotyledons</taxon>
        <taxon>Gunneridae</taxon>
        <taxon>Pentapetalae</taxon>
        <taxon>rosids</taxon>
        <taxon>fabids</taxon>
        <taxon>Malpighiales</taxon>
        <taxon>Rhizophoraceae</taxon>
        <taxon>Rhizophora</taxon>
    </lineage>
</organism>
<sequence length="37" mass="4457">MDQNITQHITGKKKMFQESAAMIWFPAYRLWVITRIC</sequence>
<evidence type="ECO:0000313" key="1">
    <source>
        <dbReference type="EMBL" id="MBX69997.1"/>
    </source>
</evidence>
<proteinExistence type="predicted"/>
<accession>A0A2P2QSN9</accession>
<dbReference type="EMBL" id="GGEC01089513">
    <property type="protein sequence ID" value="MBX69997.1"/>
    <property type="molecule type" value="Transcribed_RNA"/>
</dbReference>
<name>A0A2P2QSN9_RHIMU</name>